<sequence>MQIKYNFAQISNTAQDIRSSAQRINGQLGDLKDIIKPMTDTWEGEARDAYYAHQAKWDQAAEDLNRILNQIAETVDEGNNQMMAVNNAAANSWG</sequence>
<evidence type="ECO:0000313" key="2">
    <source>
        <dbReference type="EMBL" id="AKV59077.1"/>
    </source>
</evidence>
<dbReference type="Gene3D" id="1.10.287.1060">
    <property type="entry name" value="ESAT-6-like"/>
    <property type="match status" value="1"/>
</dbReference>
<protein>
    <recommendedName>
        <fullName evidence="1">ESAT-6-like protein</fullName>
    </recommendedName>
</protein>
<proteinExistence type="inferred from homology"/>
<organism evidence="2 3">
    <name type="scientific">Corynebacterium riegelii</name>
    <dbReference type="NCBI Taxonomy" id="156976"/>
    <lineage>
        <taxon>Bacteria</taxon>
        <taxon>Bacillati</taxon>
        <taxon>Actinomycetota</taxon>
        <taxon>Actinomycetes</taxon>
        <taxon>Mycobacteriales</taxon>
        <taxon>Corynebacteriaceae</taxon>
        <taxon>Corynebacterium</taxon>
    </lineage>
</organism>
<dbReference type="STRING" id="156976.AK829_07815"/>
<evidence type="ECO:0000256" key="1">
    <source>
        <dbReference type="RuleBase" id="RU362001"/>
    </source>
</evidence>
<evidence type="ECO:0000313" key="3">
    <source>
        <dbReference type="Proteomes" id="UP000060016"/>
    </source>
</evidence>
<name>A0A0K1RCB8_9CORY</name>
<dbReference type="NCBIfam" id="TIGR03930">
    <property type="entry name" value="WXG100_ESAT6"/>
    <property type="match status" value="1"/>
</dbReference>
<dbReference type="EMBL" id="CP012342">
    <property type="protein sequence ID" value="AKV59077.1"/>
    <property type="molecule type" value="Genomic_DNA"/>
</dbReference>
<accession>A0A0K1RCB8</accession>
<dbReference type="PATRIC" id="fig|156976.3.peg.1564"/>
<keyword evidence="3" id="KW-1185">Reference proteome</keyword>
<dbReference type="SUPFAM" id="SSF140453">
    <property type="entry name" value="EsxAB dimer-like"/>
    <property type="match status" value="1"/>
</dbReference>
<dbReference type="Proteomes" id="UP000060016">
    <property type="component" value="Chromosome"/>
</dbReference>
<comment type="similarity">
    <text evidence="1">Belongs to the WXG100 family.</text>
</comment>
<dbReference type="InterPro" id="IPR010310">
    <property type="entry name" value="T7SS_ESAT-6-like"/>
</dbReference>
<dbReference type="Pfam" id="PF06013">
    <property type="entry name" value="WXG100"/>
    <property type="match status" value="1"/>
</dbReference>
<gene>
    <name evidence="2" type="ORF">AK829_07815</name>
</gene>
<reference evidence="2 3" key="1">
    <citation type="submission" date="2015-08" db="EMBL/GenBank/DDBJ databases">
        <authorList>
            <person name="Babu N.S."/>
            <person name="Beckwith C.J."/>
            <person name="Beseler K.G."/>
            <person name="Brison A."/>
            <person name="Carone J.V."/>
            <person name="Caskin T.P."/>
            <person name="Diamond M."/>
            <person name="Durham M.E."/>
            <person name="Foxe J.M."/>
            <person name="Go M."/>
            <person name="Henderson B.A."/>
            <person name="Jones I.B."/>
            <person name="McGettigan J.A."/>
            <person name="Micheletti S.J."/>
            <person name="Nasrallah M.E."/>
            <person name="Ortiz D."/>
            <person name="Piller C.R."/>
            <person name="Privatt S.R."/>
            <person name="Schneider S.L."/>
            <person name="Sharp S."/>
            <person name="Smith T.C."/>
            <person name="Stanton J.D."/>
            <person name="Ullery H.E."/>
            <person name="Wilson R.J."/>
            <person name="Serrano M.G."/>
            <person name="Buck G."/>
            <person name="Lee V."/>
            <person name="Wang Y."/>
            <person name="Carvalho R."/>
            <person name="Voegtly L."/>
            <person name="Shi R."/>
            <person name="Duckworth R."/>
            <person name="Johnson A."/>
            <person name="Loviza R."/>
            <person name="Walstead R."/>
            <person name="Shah Z."/>
            <person name="Kiflezghi M."/>
            <person name="Wade K."/>
            <person name="Ball S.L."/>
            <person name="Bradley K.W."/>
            <person name="Asai D.J."/>
            <person name="Bowman C.A."/>
            <person name="Russell D.A."/>
            <person name="Pope W.H."/>
            <person name="Jacobs-Sera D."/>
            <person name="Hendrix R.W."/>
            <person name="Hatfull G.F."/>
        </authorList>
    </citation>
    <scope>NUCLEOTIDE SEQUENCE [LARGE SCALE GENOMIC DNA]</scope>
    <source>
        <strain evidence="2 3">PUDD_83A45</strain>
    </source>
</reference>
<dbReference type="KEGG" id="crie:AK829_07815"/>
<dbReference type="RefSeq" id="WP_052205344.1">
    <property type="nucleotide sequence ID" value="NZ_BAAAGW010000015.1"/>
</dbReference>
<dbReference type="AlphaFoldDB" id="A0A0K1RCB8"/>
<dbReference type="InterPro" id="IPR036689">
    <property type="entry name" value="ESAT-6-like_sf"/>
</dbReference>